<protein>
    <recommendedName>
        <fullName evidence="15">phosphatidyl-N-methylethanolamine N-methyltransferase</fullName>
        <ecNumber evidence="15">2.1.1.71</ecNumber>
    </recommendedName>
</protein>
<evidence type="ECO:0000256" key="8">
    <source>
        <dbReference type="ARBA" id="ARBA00022692"/>
    </source>
</evidence>
<comment type="subcellular location">
    <subcellularLocation>
        <location evidence="1">Endoplasmic reticulum membrane</location>
        <topology evidence="1">Multi-pass membrane protein</topology>
    </subcellularLocation>
</comment>
<keyword evidence="10" id="KW-1133">Transmembrane helix</keyword>
<evidence type="ECO:0000256" key="11">
    <source>
        <dbReference type="ARBA" id="ARBA00023098"/>
    </source>
</evidence>
<dbReference type="PANTHER" id="PTHR15458:SF5">
    <property type="entry name" value="PHOSPHATIDYLETHANOLAMINE N-METHYLTRANSFERASE"/>
    <property type="match status" value="1"/>
</dbReference>
<evidence type="ECO:0000256" key="4">
    <source>
        <dbReference type="ARBA" id="ARBA00022516"/>
    </source>
</evidence>
<dbReference type="AlphaFoldDB" id="A0AAD2JNR0"/>
<dbReference type="InterPro" id="IPR024960">
    <property type="entry name" value="PEMT/MFAP"/>
</dbReference>
<keyword evidence="9" id="KW-0256">Endoplasmic reticulum</keyword>
<organism evidence="16 17">
    <name type="scientific">Cylindrotheca closterium</name>
    <dbReference type="NCBI Taxonomy" id="2856"/>
    <lineage>
        <taxon>Eukaryota</taxon>
        <taxon>Sar</taxon>
        <taxon>Stramenopiles</taxon>
        <taxon>Ochrophyta</taxon>
        <taxon>Bacillariophyta</taxon>
        <taxon>Bacillariophyceae</taxon>
        <taxon>Bacillariophycidae</taxon>
        <taxon>Bacillariales</taxon>
        <taxon>Bacillariaceae</taxon>
        <taxon>Cylindrotheca</taxon>
    </lineage>
</organism>
<keyword evidence="4" id="KW-0444">Lipid biosynthesis</keyword>
<evidence type="ECO:0000256" key="10">
    <source>
        <dbReference type="ARBA" id="ARBA00022989"/>
    </source>
</evidence>
<evidence type="ECO:0000256" key="9">
    <source>
        <dbReference type="ARBA" id="ARBA00022824"/>
    </source>
</evidence>
<evidence type="ECO:0000256" key="15">
    <source>
        <dbReference type="ARBA" id="ARBA00034137"/>
    </source>
</evidence>
<reference evidence="16" key="1">
    <citation type="submission" date="2023-08" db="EMBL/GenBank/DDBJ databases">
        <authorList>
            <person name="Audoor S."/>
            <person name="Bilcke G."/>
        </authorList>
    </citation>
    <scope>NUCLEOTIDE SEQUENCE</scope>
</reference>
<keyword evidence="5" id="KW-0489">Methyltransferase</keyword>
<evidence type="ECO:0000313" key="17">
    <source>
        <dbReference type="Proteomes" id="UP001295423"/>
    </source>
</evidence>
<proteinExistence type="predicted"/>
<evidence type="ECO:0000256" key="1">
    <source>
        <dbReference type="ARBA" id="ARBA00004477"/>
    </source>
</evidence>
<evidence type="ECO:0000256" key="3">
    <source>
        <dbReference type="ARBA" id="ARBA00005189"/>
    </source>
</evidence>
<keyword evidence="14" id="KW-1208">Phospholipid metabolism</keyword>
<dbReference type="EMBL" id="CAKOGP040002313">
    <property type="protein sequence ID" value="CAJ1966866.1"/>
    <property type="molecule type" value="Genomic_DNA"/>
</dbReference>
<sequence>MARNDVSRILWPPARPSFLLKIHVPAEATMEGIKSISSMGVYPVAAFGLLGIERLLYGYVYHFPSHFKTEVKKGTFGKAIQEEPLYWKCFMQLGIYVKVFQYSVCSYDLLKRCTLTNPIWDAANAGDSSVFLDQVTSSQGKNFWAGLGLIGVGQFLNYSVFKALGGIGVYYGWELGYKVERVTAFPYNTGISDPQYWGVLSTIWGVYIALGASSMQTAWIETFWYIMSMKVIESPRGKKILEFLGFTNMG</sequence>
<gene>
    <name evidence="16" type="ORF">CYCCA115_LOCUS22451</name>
</gene>
<evidence type="ECO:0000256" key="13">
    <source>
        <dbReference type="ARBA" id="ARBA00023209"/>
    </source>
</evidence>
<keyword evidence="6" id="KW-0808">Transferase</keyword>
<keyword evidence="7" id="KW-0949">S-adenosyl-L-methionine</keyword>
<dbReference type="Pfam" id="PF04191">
    <property type="entry name" value="PEMT"/>
    <property type="match status" value="1"/>
</dbReference>
<comment type="pathway">
    <text evidence="2">Phospholipid metabolism; phosphatidylcholine biosynthesis.</text>
</comment>
<dbReference type="PANTHER" id="PTHR15458">
    <property type="entry name" value="PHOSPHATIDYLETHANOLAMINE N-METHYLTRANSFERASE"/>
    <property type="match status" value="1"/>
</dbReference>
<dbReference type="GO" id="GO:0006656">
    <property type="term" value="P:phosphatidylcholine biosynthetic process"/>
    <property type="evidence" value="ECO:0007669"/>
    <property type="project" value="InterPro"/>
</dbReference>
<evidence type="ECO:0000256" key="14">
    <source>
        <dbReference type="ARBA" id="ARBA00023264"/>
    </source>
</evidence>
<comment type="caution">
    <text evidence="16">The sequence shown here is derived from an EMBL/GenBank/DDBJ whole genome shotgun (WGS) entry which is preliminary data.</text>
</comment>
<dbReference type="InterPro" id="IPR007318">
    <property type="entry name" value="Phopholipid_MeTrfase"/>
</dbReference>
<keyword evidence="12" id="KW-0472">Membrane</keyword>
<name>A0AAD2JNR0_9STRA</name>
<comment type="pathway">
    <text evidence="3">Lipid metabolism.</text>
</comment>
<dbReference type="GO" id="GO:0000773">
    <property type="term" value="F:phosphatidyl-N-methylethanolamine N-methyltransferase activity"/>
    <property type="evidence" value="ECO:0007669"/>
    <property type="project" value="UniProtKB-EC"/>
</dbReference>
<accession>A0AAD2JNR0</accession>
<keyword evidence="13" id="KW-0594">Phospholipid biosynthesis</keyword>
<keyword evidence="17" id="KW-1185">Reference proteome</keyword>
<evidence type="ECO:0000256" key="7">
    <source>
        <dbReference type="ARBA" id="ARBA00022691"/>
    </source>
</evidence>
<evidence type="ECO:0000256" key="5">
    <source>
        <dbReference type="ARBA" id="ARBA00022603"/>
    </source>
</evidence>
<evidence type="ECO:0000313" key="16">
    <source>
        <dbReference type="EMBL" id="CAJ1966866.1"/>
    </source>
</evidence>
<keyword evidence="11" id="KW-0443">Lipid metabolism</keyword>
<dbReference type="GO" id="GO:0032259">
    <property type="term" value="P:methylation"/>
    <property type="evidence" value="ECO:0007669"/>
    <property type="project" value="UniProtKB-KW"/>
</dbReference>
<dbReference type="GO" id="GO:0005789">
    <property type="term" value="C:endoplasmic reticulum membrane"/>
    <property type="evidence" value="ECO:0007669"/>
    <property type="project" value="UniProtKB-SubCell"/>
</dbReference>
<keyword evidence="8" id="KW-0812">Transmembrane</keyword>
<evidence type="ECO:0000256" key="6">
    <source>
        <dbReference type="ARBA" id="ARBA00022679"/>
    </source>
</evidence>
<evidence type="ECO:0000256" key="2">
    <source>
        <dbReference type="ARBA" id="ARBA00004969"/>
    </source>
</evidence>
<dbReference type="Proteomes" id="UP001295423">
    <property type="component" value="Unassembled WGS sequence"/>
</dbReference>
<dbReference type="EC" id="2.1.1.71" evidence="15"/>
<evidence type="ECO:0000256" key="12">
    <source>
        <dbReference type="ARBA" id="ARBA00023136"/>
    </source>
</evidence>